<evidence type="ECO:0000256" key="6">
    <source>
        <dbReference type="RuleBase" id="RU000682"/>
    </source>
</evidence>
<dbReference type="PRINTS" id="PR00024">
    <property type="entry name" value="HOMEOBOX"/>
</dbReference>
<feature type="compositionally biased region" description="Basic and acidic residues" evidence="7">
    <location>
        <begin position="11"/>
        <end position="24"/>
    </location>
</feature>
<feature type="region of interest" description="Disordered" evidence="7">
    <location>
        <begin position="1"/>
        <end position="41"/>
    </location>
</feature>
<dbReference type="SUPFAM" id="SSF46689">
    <property type="entry name" value="Homeodomain-like"/>
    <property type="match status" value="1"/>
</dbReference>
<evidence type="ECO:0000256" key="1">
    <source>
        <dbReference type="ARBA" id="ARBA00004123"/>
    </source>
</evidence>
<feature type="domain" description="Homeobox" evidence="8">
    <location>
        <begin position="284"/>
        <end position="344"/>
    </location>
</feature>
<keyword evidence="10" id="KW-1185">Reference proteome</keyword>
<evidence type="ECO:0000259" key="8">
    <source>
        <dbReference type="PROSITE" id="PS50071"/>
    </source>
</evidence>
<dbReference type="EMBL" id="KQ460890">
    <property type="protein sequence ID" value="KPJ10862.1"/>
    <property type="molecule type" value="Genomic_DNA"/>
</dbReference>
<name>A0A194QZI1_PAPMA</name>
<dbReference type="InParanoid" id="A0A194QZI1"/>
<dbReference type="SMART" id="SM00389">
    <property type="entry name" value="HOX"/>
    <property type="match status" value="1"/>
</dbReference>
<keyword evidence="4 5" id="KW-0539">Nucleus</keyword>
<evidence type="ECO:0000256" key="3">
    <source>
        <dbReference type="ARBA" id="ARBA00023155"/>
    </source>
</evidence>
<dbReference type="CDD" id="cd00086">
    <property type="entry name" value="homeodomain"/>
    <property type="match status" value="1"/>
</dbReference>
<sequence>MSSQILPQAMYRRDSDEMQEKPLEIDQDSNPDRSQSNSPKNMKYYKHIDEDKTIINQGKKSFCIDALLSRHIEPETSIQDKMAQQKYLSFIQNKNYITRYQNENYETQIEQNTIDRCQNRGELGFDRVESESPRSGQSSPRSGTPGSDDGNRSESYSPPISPGVEGAAEEYETYRPGIIQKIKTLGSPGVEGAAEEYETYRPGIIPKPGLLPQNPALVAAQSSLFNYPQLGQPGALPPGAPLPSAFHHPGDRVLHHMQLEWLARTGMFYHRIPELGGAPHALLGKTRRPRTAFTSQQLLELEKQFRMNKYLSRPKRFEVATSLMLTETQVKIWFQNRRMKWKRSKKAQQDTKTKDGHVSHQAEEKNKQKELPLPQSEPEKQPQQQMAADLTAVKPPQMLDRDRIIALERERAMAAANFNSNLENNRRGLVVLNQDGARPSMDMFRPYVV</sequence>
<organism evidence="9 10">
    <name type="scientific">Papilio machaon</name>
    <name type="common">Old World swallowtail butterfly</name>
    <dbReference type="NCBI Taxonomy" id="76193"/>
    <lineage>
        <taxon>Eukaryota</taxon>
        <taxon>Metazoa</taxon>
        <taxon>Ecdysozoa</taxon>
        <taxon>Arthropoda</taxon>
        <taxon>Hexapoda</taxon>
        <taxon>Insecta</taxon>
        <taxon>Pterygota</taxon>
        <taxon>Neoptera</taxon>
        <taxon>Endopterygota</taxon>
        <taxon>Lepidoptera</taxon>
        <taxon>Glossata</taxon>
        <taxon>Ditrysia</taxon>
        <taxon>Papilionoidea</taxon>
        <taxon>Papilionidae</taxon>
        <taxon>Papilioninae</taxon>
        <taxon>Papilio</taxon>
    </lineage>
</organism>
<keyword evidence="3 5" id="KW-0371">Homeobox</keyword>
<dbReference type="PROSITE" id="PS00027">
    <property type="entry name" value="HOMEOBOX_1"/>
    <property type="match status" value="1"/>
</dbReference>
<dbReference type="Gene3D" id="1.10.10.60">
    <property type="entry name" value="Homeodomain-like"/>
    <property type="match status" value="1"/>
</dbReference>
<accession>A0A194QZI1</accession>
<feature type="compositionally biased region" description="Low complexity" evidence="7">
    <location>
        <begin position="133"/>
        <end position="147"/>
    </location>
</feature>
<dbReference type="InterPro" id="IPR001356">
    <property type="entry name" value="HD"/>
</dbReference>
<dbReference type="GO" id="GO:0000981">
    <property type="term" value="F:DNA-binding transcription factor activity, RNA polymerase II-specific"/>
    <property type="evidence" value="ECO:0007669"/>
    <property type="project" value="InterPro"/>
</dbReference>
<dbReference type="InterPro" id="IPR009057">
    <property type="entry name" value="Homeodomain-like_sf"/>
</dbReference>
<dbReference type="InterPro" id="IPR020479">
    <property type="entry name" value="HD_metazoa"/>
</dbReference>
<feature type="region of interest" description="Disordered" evidence="7">
    <location>
        <begin position="341"/>
        <end position="395"/>
    </location>
</feature>
<proteinExistence type="predicted"/>
<protein>
    <submittedName>
        <fullName evidence="9">Motor neuron and pancreas homeobox protein 1</fullName>
    </submittedName>
</protein>
<dbReference type="Proteomes" id="UP000053240">
    <property type="component" value="Unassembled WGS sequence"/>
</dbReference>
<dbReference type="PROSITE" id="PS50071">
    <property type="entry name" value="HOMEOBOX_2"/>
    <property type="match status" value="1"/>
</dbReference>
<gene>
    <name evidence="9" type="ORF">RR48_10042</name>
</gene>
<dbReference type="GO" id="GO:0005634">
    <property type="term" value="C:nucleus"/>
    <property type="evidence" value="ECO:0007669"/>
    <property type="project" value="UniProtKB-SubCell"/>
</dbReference>
<dbReference type="GO" id="GO:0048812">
    <property type="term" value="P:neuron projection morphogenesis"/>
    <property type="evidence" value="ECO:0007669"/>
    <property type="project" value="TreeGrafter"/>
</dbReference>
<dbReference type="PANTHER" id="PTHR24335">
    <property type="entry name" value="MOTOR NEURON AND PANCREAS HOMEOBOX PROTEIN"/>
    <property type="match status" value="1"/>
</dbReference>
<keyword evidence="2 5" id="KW-0238">DNA-binding</keyword>
<dbReference type="InterPro" id="IPR017970">
    <property type="entry name" value="Homeobox_CS"/>
</dbReference>
<dbReference type="STRING" id="76193.A0A194QZI1"/>
<feature type="DNA-binding region" description="Homeobox" evidence="5">
    <location>
        <begin position="286"/>
        <end position="345"/>
    </location>
</feature>
<comment type="subcellular location">
    <subcellularLocation>
        <location evidence="1 5 6">Nucleus</location>
    </subcellularLocation>
</comment>
<evidence type="ECO:0000256" key="2">
    <source>
        <dbReference type="ARBA" id="ARBA00023125"/>
    </source>
</evidence>
<dbReference type="GO" id="GO:0007417">
    <property type="term" value="P:central nervous system development"/>
    <property type="evidence" value="ECO:0007669"/>
    <property type="project" value="TreeGrafter"/>
</dbReference>
<reference evidence="9 10" key="1">
    <citation type="journal article" date="2015" name="Nat. Commun.">
        <title>Outbred genome sequencing and CRISPR/Cas9 gene editing in butterflies.</title>
        <authorList>
            <person name="Li X."/>
            <person name="Fan D."/>
            <person name="Zhang W."/>
            <person name="Liu G."/>
            <person name="Zhang L."/>
            <person name="Zhao L."/>
            <person name="Fang X."/>
            <person name="Chen L."/>
            <person name="Dong Y."/>
            <person name="Chen Y."/>
            <person name="Ding Y."/>
            <person name="Zhao R."/>
            <person name="Feng M."/>
            <person name="Zhu Y."/>
            <person name="Feng Y."/>
            <person name="Jiang X."/>
            <person name="Zhu D."/>
            <person name="Xiang H."/>
            <person name="Feng X."/>
            <person name="Li S."/>
            <person name="Wang J."/>
            <person name="Zhang G."/>
            <person name="Kronforst M.R."/>
            <person name="Wang W."/>
        </authorList>
    </citation>
    <scope>NUCLEOTIDE SEQUENCE [LARGE SCALE GENOMIC DNA]</scope>
    <source>
        <strain evidence="9">Ya'a_city_454_Pm</strain>
        <tissue evidence="9">Whole body</tissue>
    </source>
</reference>
<evidence type="ECO:0000256" key="4">
    <source>
        <dbReference type="ARBA" id="ARBA00023242"/>
    </source>
</evidence>
<feature type="compositionally biased region" description="Low complexity" evidence="7">
    <location>
        <begin position="371"/>
        <end position="385"/>
    </location>
</feature>
<feature type="region of interest" description="Disordered" evidence="7">
    <location>
        <begin position="125"/>
        <end position="164"/>
    </location>
</feature>
<dbReference type="FunFam" id="1.10.10.60:FF:000357">
    <property type="entry name" value="Motor neuron and pancreas homeobox 1"/>
    <property type="match status" value="1"/>
</dbReference>
<dbReference type="AlphaFoldDB" id="A0A194QZI1"/>
<dbReference type="FunCoup" id="A0A194QZI1">
    <property type="interactions" value="31"/>
</dbReference>
<dbReference type="InterPro" id="IPR042768">
    <property type="entry name" value="MNX1/Ceh-12"/>
</dbReference>
<evidence type="ECO:0000256" key="5">
    <source>
        <dbReference type="PROSITE-ProRule" id="PRU00108"/>
    </source>
</evidence>
<evidence type="ECO:0000313" key="9">
    <source>
        <dbReference type="EMBL" id="KPJ10862.1"/>
    </source>
</evidence>
<dbReference type="Pfam" id="PF00046">
    <property type="entry name" value="Homeodomain"/>
    <property type="match status" value="1"/>
</dbReference>
<evidence type="ECO:0000256" key="7">
    <source>
        <dbReference type="SAM" id="MobiDB-lite"/>
    </source>
</evidence>
<dbReference type="GO" id="GO:1990837">
    <property type="term" value="F:sequence-specific double-stranded DNA binding"/>
    <property type="evidence" value="ECO:0007669"/>
    <property type="project" value="TreeGrafter"/>
</dbReference>
<dbReference type="PANTHER" id="PTHR24335:SF4">
    <property type="entry name" value="EXTRA-EXTRA"/>
    <property type="match status" value="1"/>
</dbReference>
<feature type="compositionally biased region" description="Basic and acidic residues" evidence="7">
    <location>
        <begin position="347"/>
        <end position="370"/>
    </location>
</feature>
<evidence type="ECO:0000313" key="10">
    <source>
        <dbReference type="Proteomes" id="UP000053240"/>
    </source>
</evidence>